<evidence type="ECO:0000313" key="6">
    <source>
        <dbReference type="Proteomes" id="UP001310248"/>
    </source>
</evidence>
<dbReference type="SUPFAM" id="SSF47413">
    <property type="entry name" value="lambda repressor-like DNA-binding domains"/>
    <property type="match status" value="1"/>
</dbReference>
<keyword evidence="1" id="KW-0805">Transcription regulation</keyword>
<sequence length="333" mass="36748">MATIKEVSDLAGVSQATVSRVMNGNNKVSDVNRERVMAAMDKLGYQPNSFAQALATNRSYSVGIVVGTLSGPFFGPMMHSIESVLRKEGQHLIATSGHDNIEQEREAIRFLNSRRVDAILLVVQAMSDDELIELCTRNPNVFVLNRYVPELAHRCIYLNNELGGYLATKHLIDLGHTRIASITGPLVHFDARERLQGYRNALSEAGIEYDPQLIVEGLYQEDGGTKAAAKLFQRGIDFTGVVCGNDNIAISVYDILSQDNESPAERISVVGYDDMFYSRYLRPKLTTIRFPIEEMGTIAANMVLQNLADKNLVNGVQLEPSLIVRESSAPPVS</sequence>
<proteinExistence type="predicted"/>
<keyword evidence="6" id="KW-1185">Reference proteome</keyword>
<reference evidence="5 6" key="2">
    <citation type="submission" date="2023-12" db="EMBL/GenBank/DDBJ databases">
        <authorList>
            <consortium name="Cladostephus spongiosus"/>
            <person name="Lorente B."/>
            <person name="Cabral C."/>
            <person name="Frias J."/>
            <person name="Faria J."/>
            <person name="Toubarro D."/>
        </authorList>
    </citation>
    <scope>NUCLEOTIDE SEQUENCE [LARGE SCALE GENOMIC DNA]</scope>
    <source>
        <strain evidence="5 6">ZMCS4</strain>
    </source>
</reference>
<feature type="domain" description="HTH lacI-type" evidence="4">
    <location>
        <begin position="2"/>
        <end position="56"/>
    </location>
</feature>
<dbReference type="RefSeq" id="WP_163133884.1">
    <property type="nucleotide sequence ID" value="NZ_JAYDYW010000011.1"/>
</dbReference>
<evidence type="ECO:0000256" key="1">
    <source>
        <dbReference type="ARBA" id="ARBA00023015"/>
    </source>
</evidence>
<comment type="caution">
    <text evidence="5">The sequence shown here is derived from an EMBL/GenBank/DDBJ whole genome shotgun (WGS) entry which is preliminary data.</text>
</comment>
<dbReference type="InterPro" id="IPR046335">
    <property type="entry name" value="LacI/GalR-like_sensor"/>
</dbReference>
<dbReference type="InterPro" id="IPR010982">
    <property type="entry name" value="Lambda_DNA-bd_dom_sf"/>
</dbReference>
<dbReference type="Gene3D" id="3.40.50.2300">
    <property type="match status" value="2"/>
</dbReference>
<accession>A0ABU7G6N4</accession>
<dbReference type="SMART" id="SM00354">
    <property type="entry name" value="HTH_LACI"/>
    <property type="match status" value="1"/>
</dbReference>
<dbReference type="Pfam" id="PF00356">
    <property type="entry name" value="LacI"/>
    <property type="match status" value="1"/>
</dbReference>
<reference evidence="6" key="1">
    <citation type="submission" date="2023-07" db="EMBL/GenBank/DDBJ databases">
        <title>Draft genome sequence of Agarivorans aestuarii strain ZMCS4, a CAZymes producing bacteria isolated from the marine brown algae Clodostephus spongiosus.</title>
        <authorList>
            <person name="Lorente B."/>
            <person name="Cabral C."/>
            <person name="Frias J."/>
            <person name="Faria J."/>
            <person name="Toubarro D."/>
        </authorList>
    </citation>
    <scope>NUCLEOTIDE SEQUENCE [LARGE SCALE GENOMIC DNA]</scope>
    <source>
        <strain evidence="6">ZMCS4</strain>
    </source>
</reference>
<dbReference type="InterPro" id="IPR028082">
    <property type="entry name" value="Peripla_BP_I"/>
</dbReference>
<protein>
    <submittedName>
        <fullName evidence="5">LacI family DNA-binding transcriptional regulator</fullName>
    </submittedName>
</protein>
<dbReference type="GO" id="GO:0003677">
    <property type="term" value="F:DNA binding"/>
    <property type="evidence" value="ECO:0007669"/>
    <property type="project" value="UniProtKB-KW"/>
</dbReference>
<keyword evidence="2 5" id="KW-0238">DNA-binding</keyword>
<dbReference type="Proteomes" id="UP001310248">
    <property type="component" value="Unassembled WGS sequence"/>
</dbReference>
<evidence type="ECO:0000259" key="4">
    <source>
        <dbReference type="PROSITE" id="PS50932"/>
    </source>
</evidence>
<dbReference type="CDD" id="cd01392">
    <property type="entry name" value="HTH_LacI"/>
    <property type="match status" value="1"/>
</dbReference>
<dbReference type="PANTHER" id="PTHR30146">
    <property type="entry name" value="LACI-RELATED TRANSCRIPTIONAL REPRESSOR"/>
    <property type="match status" value="1"/>
</dbReference>
<dbReference type="CDD" id="cd06270">
    <property type="entry name" value="PBP1_GalS-like"/>
    <property type="match status" value="1"/>
</dbReference>
<keyword evidence="3" id="KW-0804">Transcription</keyword>
<gene>
    <name evidence="5" type="ORF">SNR37_000385</name>
</gene>
<dbReference type="Pfam" id="PF13377">
    <property type="entry name" value="Peripla_BP_3"/>
    <property type="match status" value="1"/>
</dbReference>
<evidence type="ECO:0000256" key="3">
    <source>
        <dbReference type="ARBA" id="ARBA00023163"/>
    </source>
</evidence>
<evidence type="ECO:0000256" key="2">
    <source>
        <dbReference type="ARBA" id="ARBA00023125"/>
    </source>
</evidence>
<evidence type="ECO:0000313" key="5">
    <source>
        <dbReference type="EMBL" id="MEE1675063.1"/>
    </source>
</evidence>
<dbReference type="EMBL" id="JAYDYW010000011">
    <property type="protein sequence ID" value="MEE1675063.1"/>
    <property type="molecule type" value="Genomic_DNA"/>
</dbReference>
<organism evidence="5 6">
    <name type="scientific">Agarivorans aestuarii</name>
    <dbReference type="NCBI Taxonomy" id="1563703"/>
    <lineage>
        <taxon>Bacteria</taxon>
        <taxon>Pseudomonadati</taxon>
        <taxon>Pseudomonadota</taxon>
        <taxon>Gammaproteobacteria</taxon>
        <taxon>Alteromonadales</taxon>
        <taxon>Alteromonadaceae</taxon>
        <taxon>Agarivorans</taxon>
    </lineage>
</organism>
<dbReference type="PANTHER" id="PTHR30146:SF109">
    <property type="entry name" value="HTH-TYPE TRANSCRIPTIONAL REGULATOR GALS"/>
    <property type="match status" value="1"/>
</dbReference>
<dbReference type="PRINTS" id="PR00036">
    <property type="entry name" value="HTHLACI"/>
</dbReference>
<dbReference type="InterPro" id="IPR000843">
    <property type="entry name" value="HTH_LacI"/>
</dbReference>
<dbReference type="SUPFAM" id="SSF53822">
    <property type="entry name" value="Periplasmic binding protein-like I"/>
    <property type="match status" value="1"/>
</dbReference>
<dbReference type="Gene3D" id="1.10.260.40">
    <property type="entry name" value="lambda repressor-like DNA-binding domains"/>
    <property type="match status" value="1"/>
</dbReference>
<name>A0ABU7G6N4_9ALTE</name>
<dbReference type="PROSITE" id="PS50932">
    <property type="entry name" value="HTH_LACI_2"/>
    <property type="match status" value="1"/>
</dbReference>